<dbReference type="RefSeq" id="WP_343980890.1">
    <property type="nucleotide sequence ID" value="NZ_BAAAJG010000012.1"/>
</dbReference>
<keyword evidence="2" id="KW-0479">Metal-binding</keyword>
<dbReference type="PROSITE" id="PS00086">
    <property type="entry name" value="CYTOCHROME_P450"/>
    <property type="match status" value="1"/>
</dbReference>
<dbReference type="InterPro" id="IPR036396">
    <property type="entry name" value="Cyt_P450_sf"/>
</dbReference>
<accession>A0ABW4FNX3</accession>
<dbReference type="PANTHER" id="PTHR46696">
    <property type="entry name" value="P450, PUTATIVE (EUROFUNG)-RELATED"/>
    <property type="match status" value="1"/>
</dbReference>
<dbReference type="Pfam" id="PF00067">
    <property type="entry name" value="p450"/>
    <property type="match status" value="2"/>
</dbReference>
<comment type="caution">
    <text evidence="3">The sequence shown here is derived from an EMBL/GenBank/DDBJ whole genome shotgun (WGS) entry which is preliminary data.</text>
</comment>
<dbReference type="InterPro" id="IPR001128">
    <property type="entry name" value="Cyt_P450"/>
</dbReference>
<evidence type="ECO:0000256" key="1">
    <source>
        <dbReference type="ARBA" id="ARBA00010617"/>
    </source>
</evidence>
<keyword evidence="2" id="KW-0408">Iron</keyword>
<proteinExistence type="inferred from homology"/>
<keyword evidence="2" id="KW-0503">Monooxygenase</keyword>
<name>A0ABW4FNX3_9PSEU</name>
<dbReference type="InterPro" id="IPR002397">
    <property type="entry name" value="Cyt_P450_B"/>
</dbReference>
<dbReference type="Proteomes" id="UP001597145">
    <property type="component" value="Unassembled WGS sequence"/>
</dbReference>
<dbReference type="PANTHER" id="PTHR46696:SF4">
    <property type="entry name" value="BIOTIN BIOSYNTHESIS CYTOCHROME P450"/>
    <property type="match status" value="1"/>
</dbReference>
<dbReference type="CDD" id="cd11029">
    <property type="entry name" value="CYP107-like"/>
    <property type="match status" value="1"/>
</dbReference>
<keyword evidence="2" id="KW-0560">Oxidoreductase</keyword>
<dbReference type="InterPro" id="IPR017972">
    <property type="entry name" value="Cyt_P450_CS"/>
</dbReference>
<dbReference type="EMBL" id="JBHUCP010000017">
    <property type="protein sequence ID" value="MFD1532189.1"/>
    <property type="molecule type" value="Genomic_DNA"/>
</dbReference>
<comment type="similarity">
    <text evidence="1 2">Belongs to the cytochrome P450 family.</text>
</comment>
<protein>
    <submittedName>
        <fullName evidence="3">Cytochrome P450</fullName>
    </submittedName>
</protein>
<dbReference type="SUPFAM" id="SSF48264">
    <property type="entry name" value="Cytochrome P450"/>
    <property type="match status" value="1"/>
</dbReference>
<keyword evidence="2" id="KW-0349">Heme</keyword>
<keyword evidence="4" id="KW-1185">Reference proteome</keyword>
<sequence length="413" mass="45786">MTASVEPSMMDPELIADPVGGYNRLREQGPVVRGRAPDGSPLWFVTRQEDVRAVLSDPRFVNSPESVPGVGAENIRDNLLAQIGVPAEYAHFITRTILDSDGVDHQRLRKLVSRAFTVRRINDLRPRVEEITAQLLDGLTDPADLKEQFAYPLPITVICELVGVPEADRPGWKEWGAVLTRMDNPEAVPGAMHAMVAHIRDLIVHRRTEPADDLLTALVHVRDEGDDQLSEDELITMVLTLVFAGHETTAHFIDAGVIALLQNPDQLALLRADPSLWPGAVHELMRWCGPVQVTQIRYVAEDAEIAGHQFTRGEVVQTVLVSANHDPREYTDPERLDVTRRPSGRGEGHVGFGHGLHYCLGAALARQEGEVALRALFERFPDLALAEPELEWEQVPGMRKVARLPVRLGAPMQ</sequence>
<dbReference type="Gene3D" id="1.10.630.10">
    <property type="entry name" value="Cytochrome P450"/>
    <property type="match status" value="1"/>
</dbReference>
<gene>
    <name evidence="3" type="ORF">ACFSCY_22420</name>
</gene>
<evidence type="ECO:0000313" key="4">
    <source>
        <dbReference type="Proteomes" id="UP001597145"/>
    </source>
</evidence>
<dbReference type="PRINTS" id="PR00359">
    <property type="entry name" value="BP450"/>
</dbReference>
<reference evidence="4" key="1">
    <citation type="journal article" date="2019" name="Int. J. Syst. Evol. Microbiol.">
        <title>The Global Catalogue of Microorganisms (GCM) 10K type strain sequencing project: providing services to taxonomists for standard genome sequencing and annotation.</title>
        <authorList>
            <consortium name="The Broad Institute Genomics Platform"/>
            <consortium name="The Broad Institute Genome Sequencing Center for Infectious Disease"/>
            <person name="Wu L."/>
            <person name="Ma J."/>
        </authorList>
    </citation>
    <scope>NUCLEOTIDE SEQUENCE [LARGE SCALE GENOMIC DNA]</scope>
    <source>
        <strain evidence="4">JCM 12165</strain>
    </source>
</reference>
<evidence type="ECO:0000256" key="2">
    <source>
        <dbReference type="RuleBase" id="RU000461"/>
    </source>
</evidence>
<evidence type="ECO:0000313" key="3">
    <source>
        <dbReference type="EMBL" id="MFD1532189.1"/>
    </source>
</evidence>
<organism evidence="3 4">
    <name type="scientific">Pseudonocardia aurantiaca</name>
    <dbReference type="NCBI Taxonomy" id="75290"/>
    <lineage>
        <taxon>Bacteria</taxon>
        <taxon>Bacillati</taxon>
        <taxon>Actinomycetota</taxon>
        <taxon>Actinomycetes</taxon>
        <taxon>Pseudonocardiales</taxon>
        <taxon>Pseudonocardiaceae</taxon>
        <taxon>Pseudonocardia</taxon>
    </lineage>
</organism>